<protein>
    <submittedName>
        <fullName evidence="1">Uncharacterized protein</fullName>
    </submittedName>
</protein>
<reference evidence="1" key="1">
    <citation type="journal article" date="2014" name="Int. J. Syst. Evol. Microbiol.">
        <title>Complete genome sequence of Corynebacterium casei LMG S-19264T (=DSM 44701T), isolated from a smear-ripened cheese.</title>
        <authorList>
            <consortium name="US DOE Joint Genome Institute (JGI-PGF)"/>
            <person name="Walter F."/>
            <person name="Albersmeier A."/>
            <person name="Kalinowski J."/>
            <person name="Ruckert C."/>
        </authorList>
    </citation>
    <scope>NUCLEOTIDE SEQUENCE</scope>
    <source>
        <strain evidence="1">JCM 3346</strain>
    </source>
</reference>
<sequence>MSQPEPAAPDPRARSDWRAIAPALVAKERADAAFAERHRATRRLRADGVKAGPGAYAALPALGWLELVGGSGTDLEAVRGCSGLEVLRVSHVRGLDDASALASCTGLEVL</sequence>
<reference evidence="1" key="2">
    <citation type="submission" date="2020-09" db="EMBL/GenBank/DDBJ databases">
        <authorList>
            <person name="Sun Q."/>
            <person name="Ohkuma M."/>
        </authorList>
    </citation>
    <scope>NUCLEOTIDE SEQUENCE</scope>
    <source>
        <strain evidence="1">JCM 3346</strain>
    </source>
</reference>
<dbReference type="RefSeq" id="WP_189084151.1">
    <property type="nucleotide sequence ID" value="NZ_BMRJ01000001.1"/>
</dbReference>
<keyword evidence="2" id="KW-1185">Reference proteome</keyword>
<proteinExistence type="predicted"/>
<organism evidence="1 2">
    <name type="scientific">Agromyces mediolanus</name>
    <name type="common">Corynebacterium mediolanum</name>
    <dbReference type="NCBI Taxonomy" id="41986"/>
    <lineage>
        <taxon>Bacteria</taxon>
        <taxon>Bacillati</taxon>
        <taxon>Actinomycetota</taxon>
        <taxon>Actinomycetes</taxon>
        <taxon>Micrococcales</taxon>
        <taxon>Microbacteriaceae</taxon>
        <taxon>Agromyces</taxon>
    </lineage>
</organism>
<evidence type="ECO:0000313" key="1">
    <source>
        <dbReference type="EMBL" id="GGR18740.1"/>
    </source>
</evidence>
<accession>A0A918CEC3</accession>
<dbReference type="Proteomes" id="UP000610303">
    <property type="component" value="Unassembled WGS sequence"/>
</dbReference>
<comment type="caution">
    <text evidence="1">The sequence shown here is derived from an EMBL/GenBank/DDBJ whole genome shotgun (WGS) entry which is preliminary data.</text>
</comment>
<evidence type="ECO:0000313" key="2">
    <source>
        <dbReference type="Proteomes" id="UP000610303"/>
    </source>
</evidence>
<name>A0A918CEC3_AGRME</name>
<dbReference type="EMBL" id="BMRJ01000001">
    <property type="protein sequence ID" value="GGR18740.1"/>
    <property type="molecule type" value="Genomic_DNA"/>
</dbReference>
<dbReference type="AlphaFoldDB" id="A0A918CEC3"/>
<gene>
    <name evidence="1" type="ORF">GCM10010196_09840</name>
</gene>